<dbReference type="InterPro" id="IPR036390">
    <property type="entry name" value="WH_DNA-bd_sf"/>
</dbReference>
<evidence type="ECO:0000259" key="4">
    <source>
        <dbReference type="PROSITE" id="PS50949"/>
    </source>
</evidence>
<sequence length="208" mass="23098">MDPKLIEQTLREEIERGALPSGTLLKQEELAARFGVSRQPVRRVLERLLVAGILVRRPDRSLAVAGWSRKDAAELVDIRIALETHALRLSLPRLDDAVLRKARRAAEALAEEEDPVEIEELDVLFHRHLYARCGNDRLLRTIDGLRREGRRIYALQPLGGEARAALYTEHRAILSACEAGDGEAAAAALAAHLSGLVKTIVQREEDPS</sequence>
<keyword evidence="6" id="KW-1185">Reference proteome</keyword>
<dbReference type="EMBL" id="CP045423">
    <property type="protein sequence ID" value="QFU17822.1"/>
    <property type="molecule type" value="Genomic_DNA"/>
</dbReference>
<evidence type="ECO:0000313" key="5">
    <source>
        <dbReference type="EMBL" id="QFU17822.1"/>
    </source>
</evidence>
<dbReference type="PROSITE" id="PS50949">
    <property type="entry name" value="HTH_GNTR"/>
    <property type="match status" value="1"/>
</dbReference>
<dbReference type="InterPro" id="IPR036388">
    <property type="entry name" value="WH-like_DNA-bd_sf"/>
</dbReference>
<dbReference type="Proteomes" id="UP000325614">
    <property type="component" value="Chromosome"/>
</dbReference>
<dbReference type="Gene3D" id="1.10.10.10">
    <property type="entry name" value="Winged helix-like DNA-binding domain superfamily/Winged helix DNA-binding domain"/>
    <property type="match status" value="1"/>
</dbReference>
<dbReference type="InterPro" id="IPR000524">
    <property type="entry name" value="Tscrpt_reg_HTH_GntR"/>
</dbReference>
<organism evidence="5 6">
    <name type="scientific">Microvirga thermotolerans</name>
    <dbReference type="NCBI Taxonomy" id="2651334"/>
    <lineage>
        <taxon>Bacteria</taxon>
        <taxon>Pseudomonadati</taxon>
        <taxon>Pseudomonadota</taxon>
        <taxon>Alphaproteobacteria</taxon>
        <taxon>Hyphomicrobiales</taxon>
        <taxon>Methylobacteriaceae</taxon>
        <taxon>Microvirga</taxon>
    </lineage>
</organism>
<dbReference type="SMART" id="SM00895">
    <property type="entry name" value="FCD"/>
    <property type="match status" value="1"/>
</dbReference>
<dbReference type="Pfam" id="PF07729">
    <property type="entry name" value="FCD"/>
    <property type="match status" value="1"/>
</dbReference>
<name>A0A5P9JY82_9HYPH</name>
<dbReference type="KEGG" id="mico:GDR74_17235"/>
<keyword evidence="2" id="KW-0238">DNA-binding</keyword>
<dbReference type="PANTHER" id="PTHR43537:SF24">
    <property type="entry name" value="GLUCONATE OPERON TRANSCRIPTIONAL REPRESSOR"/>
    <property type="match status" value="1"/>
</dbReference>
<keyword evidence="1" id="KW-0805">Transcription regulation</keyword>
<evidence type="ECO:0000313" key="6">
    <source>
        <dbReference type="Proteomes" id="UP000325614"/>
    </source>
</evidence>
<dbReference type="Pfam" id="PF00392">
    <property type="entry name" value="GntR"/>
    <property type="match status" value="1"/>
</dbReference>
<dbReference type="SUPFAM" id="SSF46785">
    <property type="entry name" value="Winged helix' DNA-binding domain"/>
    <property type="match status" value="1"/>
</dbReference>
<dbReference type="RefSeq" id="WP_152587453.1">
    <property type="nucleotide sequence ID" value="NZ_CP045423.1"/>
</dbReference>
<reference evidence="5 6" key="1">
    <citation type="submission" date="2019-10" db="EMBL/GenBank/DDBJ databases">
        <title>Isolation, Identification of Microvirga thermotolerans HR1, a novel thermophilic bacterium and Comparative Genomics of the genus Microvirga.</title>
        <authorList>
            <person name="Li J."/>
            <person name="Zhang W."/>
            <person name="Lin M."/>
            <person name="Wang J."/>
        </authorList>
    </citation>
    <scope>NUCLEOTIDE SEQUENCE [LARGE SCALE GENOMIC DNA]</scope>
    <source>
        <strain evidence="5 6">HR1</strain>
    </source>
</reference>
<dbReference type="SMART" id="SM00345">
    <property type="entry name" value="HTH_GNTR"/>
    <property type="match status" value="1"/>
</dbReference>
<evidence type="ECO:0000256" key="1">
    <source>
        <dbReference type="ARBA" id="ARBA00023015"/>
    </source>
</evidence>
<dbReference type="PRINTS" id="PR00035">
    <property type="entry name" value="HTHGNTR"/>
</dbReference>
<dbReference type="GO" id="GO:0003677">
    <property type="term" value="F:DNA binding"/>
    <property type="evidence" value="ECO:0007669"/>
    <property type="project" value="UniProtKB-KW"/>
</dbReference>
<feature type="domain" description="HTH gntR-type" evidence="4">
    <location>
        <begin position="1"/>
        <end position="67"/>
    </location>
</feature>
<dbReference type="GO" id="GO:0003700">
    <property type="term" value="F:DNA-binding transcription factor activity"/>
    <property type="evidence" value="ECO:0007669"/>
    <property type="project" value="InterPro"/>
</dbReference>
<dbReference type="SUPFAM" id="SSF48008">
    <property type="entry name" value="GntR ligand-binding domain-like"/>
    <property type="match status" value="1"/>
</dbReference>
<evidence type="ECO:0000256" key="3">
    <source>
        <dbReference type="ARBA" id="ARBA00023163"/>
    </source>
</evidence>
<dbReference type="InterPro" id="IPR008920">
    <property type="entry name" value="TF_FadR/GntR_C"/>
</dbReference>
<dbReference type="AlphaFoldDB" id="A0A5P9JY82"/>
<gene>
    <name evidence="5" type="ORF">GDR74_17235</name>
</gene>
<dbReference type="InterPro" id="IPR011711">
    <property type="entry name" value="GntR_C"/>
</dbReference>
<keyword evidence="3" id="KW-0804">Transcription</keyword>
<protein>
    <submittedName>
        <fullName evidence="5">FCD domain-containing protein</fullName>
    </submittedName>
</protein>
<dbReference type="Gene3D" id="1.20.120.530">
    <property type="entry name" value="GntR ligand-binding domain-like"/>
    <property type="match status" value="1"/>
</dbReference>
<evidence type="ECO:0000256" key="2">
    <source>
        <dbReference type="ARBA" id="ARBA00023125"/>
    </source>
</evidence>
<proteinExistence type="predicted"/>
<accession>A0A5P9JY82</accession>
<dbReference type="PANTHER" id="PTHR43537">
    <property type="entry name" value="TRANSCRIPTIONAL REGULATOR, GNTR FAMILY"/>
    <property type="match status" value="1"/>
</dbReference>